<dbReference type="Proteomes" id="UP000092484">
    <property type="component" value="Unassembled WGS sequence"/>
</dbReference>
<reference evidence="1 2" key="1">
    <citation type="submission" date="2016-06" db="EMBL/GenBank/DDBJ databases">
        <title>Genome sequence of Porphyrobacter dokdonensis DSW-74.</title>
        <authorList>
            <person name="Kim J.F."/>
            <person name="Song J.Y."/>
        </authorList>
    </citation>
    <scope>NUCLEOTIDE SEQUENCE [LARGE SCALE GENOMIC DNA]</scope>
    <source>
        <strain evidence="1 2">DSW-74</strain>
    </source>
</reference>
<sequence>MGLSSPGPLLAASILKVEPPFKFRLVLRPGKAYRMRGGSS</sequence>
<proteinExistence type="predicted"/>
<gene>
    <name evidence="1" type="ORF">I603_1703</name>
</gene>
<comment type="caution">
    <text evidence="1">The sequence shown here is derived from an EMBL/GenBank/DDBJ whole genome shotgun (WGS) entry which is preliminary data.</text>
</comment>
<name>A0A1A7BJC5_9SPHN</name>
<evidence type="ECO:0000313" key="2">
    <source>
        <dbReference type="Proteomes" id="UP000092484"/>
    </source>
</evidence>
<organism evidence="1 2">
    <name type="scientific">Erythrobacter dokdonensis DSW-74</name>
    <dbReference type="NCBI Taxonomy" id="1300349"/>
    <lineage>
        <taxon>Bacteria</taxon>
        <taxon>Pseudomonadati</taxon>
        <taxon>Pseudomonadota</taxon>
        <taxon>Alphaproteobacteria</taxon>
        <taxon>Sphingomonadales</taxon>
        <taxon>Erythrobacteraceae</taxon>
        <taxon>Erythrobacter/Porphyrobacter group</taxon>
        <taxon>Erythrobacter</taxon>
    </lineage>
</organism>
<accession>A0A1A7BJC5</accession>
<evidence type="ECO:0000313" key="1">
    <source>
        <dbReference type="EMBL" id="OBV11295.1"/>
    </source>
</evidence>
<keyword evidence="2" id="KW-1185">Reference proteome</keyword>
<dbReference type="EMBL" id="LZYB01000003">
    <property type="protein sequence ID" value="OBV11295.1"/>
    <property type="molecule type" value="Genomic_DNA"/>
</dbReference>
<dbReference type="AlphaFoldDB" id="A0A1A7BJC5"/>
<protein>
    <submittedName>
        <fullName evidence="1">Uncharacterized protein</fullName>
    </submittedName>
</protein>